<dbReference type="EMBL" id="CP132191">
    <property type="protein sequence ID" value="WLP85966.1"/>
    <property type="molecule type" value="Genomic_DNA"/>
</dbReference>
<keyword evidence="1 2" id="KW-0238">DNA-binding</keyword>
<protein>
    <recommendedName>
        <fullName evidence="2">Nucleoid-associated protein Q8852_00985</fullName>
    </recommendedName>
</protein>
<comment type="similarity">
    <text evidence="2">Belongs to the YbaB/EbfC family.</text>
</comment>
<dbReference type="InterPro" id="IPR036894">
    <property type="entry name" value="YbaB-like_sf"/>
</dbReference>
<dbReference type="SUPFAM" id="SSF82607">
    <property type="entry name" value="YbaB-like"/>
    <property type="match status" value="1"/>
</dbReference>
<comment type="subunit">
    <text evidence="2">Homodimer.</text>
</comment>
<proteinExistence type="inferred from homology"/>
<dbReference type="PANTHER" id="PTHR33449">
    <property type="entry name" value="NUCLEOID-ASSOCIATED PROTEIN YBAB"/>
    <property type="match status" value="1"/>
</dbReference>
<gene>
    <name evidence="3" type="ORF">Q8852_00985</name>
</gene>
<sequence>MSPDFLRRIKTMQKELEQKQKELENKEFVVQKQGIKVVLKGDNSIVSIDIDELLVDPEDKDILQDLLTIAINEGLDLIKEEQQKLAPAMPGMPF</sequence>
<dbReference type="HAMAP" id="MF_00274">
    <property type="entry name" value="DNA_YbaB_EbfC"/>
    <property type="match status" value="1"/>
</dbReference>
<comment type="subcellular location">
    <subcellularLocation>
        <location evidence="2">Cytoplasm</location>
        <location evidence="2">Nucleoid</location>
    </subcellularLocation>
</comment>
<dbReference type="PANTHER" id="PTHR33449:SF1">
    <property type="entry name" value="NUCLEOID-ASSOCIATED PROTEIN YBAB"/>
    <property type="match status" value="1"/>
</dbReference>
<dbReference type="InterPro" id="IPR004401">
    <property type="entry name" value="YbaB/EbfC"/>
</dbReference>
<evidence type="ECO:0000313" key="3">
    <source>
        <dbReference type="EMBL" id="WLP85966.1"/>
    </source>
</evidence>
<name>A0ABY9HCH2_9MOLU</name>
<evidence type="ECO:0000256" key="2">
    <source>
        <dbReference type="HAMAP-Rule" id="MF_00274"/>
    </source>
</evidence>
<dbReference type="Pfam" id="PF02575">
    <property type="entry name" value="YbaB_DNA_bd"/>
    <property type="match status" value="1"/>
</dbReference>
<reference evidence="3" key="1">
    <citation type="submission" date="2023-08" db="EMBL/GenBank/DDBJ databases">
        <title>Complete genome sequence of Mycoplasma seminis 2200.</title>
        <authorList>
            <person name="Spergser J."/>
        </authorList>
    </citation>
    <scope>NUCLEOTIDE SEQUENCE [LARGE SCALE GENOMIC DNA]</scope>
    <source>
        <strain evidence="3">2200</strain>
    </source>
</reference>
<dbReference type="Proteomes" id="UP001237011">
    <property type="component" value="Chromosome"/>
</dbReference>
<dbReference type="PIRSF" id="PIRSF004555">
    <property type="entry name" value="UCP004555"/>
    <property type="match status" value="1"/>
</dbReference>
<keyword evidence="4" id="KW-1185">Reference proteome</keyword>
<comment type="function">
    <text evidence="2">Binds to DNA and alters its conformation. May be involved in regulation of gene expression, nucleoid organization and DNA protection.</text>
</comment>
<accession>A0ABY9HCH2</accession>
<organism evidence="3 4">
    <name type="scientific">Mycoplasma seminis</name>
    <dbReference type="NCBI Taxonomy" id="512749"/>
    <lineage>
        <taxon>Bacteria</taxon>
        <taxon>Bacillati</taxon>
        <taxon>Mycoplasmatota</taxon>
        <taxon>Mollicutes</taxon>
        <taxon>Mycoplasmataceae</taxon>
        <taxon>Mycoplasma</taxon>
    </lineage>
</organism>
<dbReference type="NCBIfam" id="TIGR00103">
    <property type="entry name" value="DNA_YbaB_EbfC"/>
    <property type="match status" value="1"/>
</dbReference>
<evidence type="ECO:0000313" key="4">
    <source>
        <dbReference type="Proteomes" id="UP001237011"/>
    </source>
</evidence>
<dbReference type="Gene3D" id="3.30.1310.10">
    <property type="entry name" value="Nucleoid-associated protein YbaB-like domain"/>
    <property type="match status" value="1"/>
</dbReference>
<keyword evidence="2" id="KW-0963">Cytoplasm</keyword>
<evidence type="ECO:0000256" key="1">
    <source>
        <dbReference type="ARBA" id="ARBA00023125"/>
    </source>
</evidence>